<name>A0A2P6M9S6_9GAMM</name>
<sequence length="207" mass="23344">MRHDPPLPAGTPLPLPRAPLPGPVEAPVPLDATAIAEFNDLLHELHPDAPHLDHDAVASVAQWLQSLPQPQADALLQARLGRLAELQAMAADPDWAIEPALGKRIRRLVAYVDRERDLIPDDVPRIGRLDDALLVELAWPMVAEELEDYRDFQRFREESGAGFGGHPRREDWLRTRLEEGALWEQLHRVRHQHYVDYGPLEGGLRVV</sequence>
<feature type="region of interest" description="Disordered" evidence="1">
    <location>
        <begin position="1"/>
        <end position="20"/>
    </location>
</feature>
<evidence type="ECO:0000313" key="3">
    <source>
        <dbReference type="Proteomes" id="UP000241736"/>
    </source>
</evidence>
<evidence type="ECO:0000313" key="2">
    <source>
        <dbReference type="EMBL" id="PRH82739.1"/>
    </source>
</evidence>
<organism evidence="2 3">
    <name type="scientific">Arenimonas caeni</name>
    <dbReference type="NCBI Taxonomy" id="2058085"/>
    <lineage>
        <taxon>Bacteria</taxon>
        <taxon>Pseudomonadati</taxon>
        <taxon>Pseudomonadota</taxon>
        <taxon>Gammaproteobacteria</taxon>
        <taxon>Lysobacterales</taxon>
        <taxon>Lysobacteraceae</taxon>
        <taxon>Arenimonas</taxon>
    </lineage>
</organism>
<dbReference type="Proteomes" id="UP000241736">
    <property type="component" value="Unassembled WGS sequence"/>
</dbReference>
<dbReference type="OrthoDB" id="6023226at2"/>
<accession>A0A2P6M9S6</accession>
<dbReference type="EMBL" id="PVLF01000005">
    <property type="protein sequence ID" value="PRH82739.1"/>
    <property type="molecule type" value="Genomic_DNA"/>
</dbReference>
<keyword evidence="3" id="KW-1185">Reference proteome</keyword>
<dbReference type="AlphaFoldDB" id="A0A2P6M9S6"/>
<gene>
    <name evidence="2" type="ORF">C6N40_05890</name>
</gene>
<reference evidence="2 3" key="1">
    <citation type="submission" date="2018-03" db="EMBL/GenBank/DDBJ databases">
        <title>Arenimonas caeni sp. nov., isolated from activated sludge.</title>
        <authorList>
            <person name="Liu H."/>
        </authorList>
    </citation>
    <scope>NUCLEOTIDE SEQUENCE [LARGE SCALE GENOMIC DNA]</scope>
    <source>
        <strain evidence="3">z29</strain>
    </source>
</reference>
<protein>
    <recommendedName>
        <fullName evidence="4">DUF1232 domain-containing protein</fullName>
    </recommendedName>
</protein>
<proteinExistence type="predicted"/>
<dbReference type="RefSeq" id="WP_106990084.1">
    <property type="nucleotide sequence ID" value="NZ_KZ679087.1"/>
</dbReference>
<comment type="caution">
    <text evidence="2">The sequence shown here is derived from an EMBL/GenBank/DDBJ whole genome shotgun (WGS) entry which is preliminary data.</text>
</comment>
<evidence type="ECO:0008006" key="4">
    <source>
        <dbReference type="Google" id="ProtNLM"/>
    </source>
</evidence>
<evidence type="ECO:0000256" key="1">
    <source>
        <dbReference type="SAM" id="MobiDB-lite"/>
    </source>
</evidence>